<dbReference type="SUPFAM" id="SSF53041">
    <property type="entry name" value="Resolvase-like"/>
    <property type="match status" value="1"/>
</dbReference>
<keyword evidence="2" id="KW-1185">Reference proteome</keyword>
<dbReference type="Proteomes" id="UP000503540">
    <property type="component" value="Chromosome"/>
</dbReference>
<gene>
    <name evidence="1" type="ORF">F5544_25695</name>
</gene>
<sequence length="73" mass="8085">MSSSKALVGKRVSVYNDSKVSDDAQELTGHEWCKRAGAEVLDVFEDLGVSAIKVNTFDRPDLGQWLTEERADL</sequence>
<accession>A0A6G9YJ77</accession>
<evidence type="ECO:0000313" key="1">
    <source>
        <dbReference type="EMBL" id="QIS12993.1"/>
    </source>
</evidence>
<reference evidence="1 2" key="1">
    <citation type="journal article" date="2019" name="ACS Chem. Biol.">
        <title>Identification and Mobilization of a Cryptic Antibiotic Biosynthesis Gene Locus from a Human-Pathogenic Nocardia Isolate.</title>
        <authorList>
            <person name="Herisse M."/>
            <person name="Ishida K."/>
            <person name="Porter J.L."/>
            <person name="Howden B."/>
            <person name="Hertweck C."/>
            <person name="Stinear T.P."/>
            <person name="Pidot S.J."/>
        </authorList>
    </citation>
    <scope>NUCLEOTIDE SEQUENCE [LARGE SCALE GENOMIC DNA]</scope>
    <source>
        <strain evidence="1 2">AUSMDU00012717</strain>
    </source>
</reference>
<dbReference type="EMBL" id="CP046172">
    <property type="protein sequence ID" value="QIS12993.1"/>
    <property type="molecule type" value="Genomic_DNA"/>
</dbReference>
<protein>
    <recommendedName>
        <fullName evidence="3">Resolvase/invertase-type recombinase catalytic domain-containing protein</fullName>
    </recommendedName>
</protein>
<dbReference type="GO" id="GO:0000150">
    <property type="term" value="F:DNA strand exchange activity"/>
    <property type="evidence" value="ECO:0007669"/>
    <property type="project" value="InterPro"/>
</dbReference>
<dbReference type="RefSeq" id="WP_167475598.1">
    <property type="nucleotide sequence ID" value="NZ_CP046172.1"/>
</dbReference>
<dbReference type="Gene3D" id="3.40.50.1390">
    <property type="entry name" value="Resolvase, N-terminal catalytic domain"/>
    <property type="match status" value="1"/>
</dbReference>
<evidence type="ECO:0008006" key="3">
    <source>
        <dbReference type="Google" id="ProtNLM"/>
    </source>
</evidence>
<organism evidence="1 2">
    <name type="scientific">Nocardia arthritidis</name>
    <dbReference type="NCBI Taxonomy" id="228602"/>
    <lineage>
        <taxon>Bacteria</taxon>
        <taxon>Bacillati</taxon>
        <taxon>Actinomycetota</taxon>
        <taxon>Actinomycetes</taxon>
        <taxon>Mycobacteriales</taxon>
        <taxon>Nocardiaceae</taxon>
        <taxon>Nocardia</taxon>
    </lineage>
</organism>
<dbReference type="AlphaFoldDB" id="A0A6G9YJ77"/>
<evidence type="ECO:0000313" key="2">
    <source>
        <dbReference type="Proteomes" id="UP000503540"/>
    </source>
</evidence>
<name>A0A6G9YJ77_9NOCA</name>
<dbReference type="GO" id="GO:0003677">
    <property type="term" value="F:DNA binding"/>
    <property type="evidence" value="ECO:0007669"/>
    <property type="project" value="InterPro"/>
</dbReference>
<dbReference type="InterPro" id="IPR036162">
    <property type="entry name" value="Resolvase-like_N_sf"/>
</dbReference>
<proteinExistence type="predicted"/>
<dbReference type="KEGG" id="nah:F5544_25695"/>